<proteinExistence type="predicted"/>
<dbReference type="AlphaFoldDB" id="A0A3S5FEJ2"/>
<sequence>MSAGGSGPSGRHLKPTFKSWTPAEWAKAAIFVSCPRWHVDRLDDSMSAVSGRLSPCGSVGPPSLGGDFLRLPSPILGRDEAAHGYDAKFNRQPPLSPEAVLSDEALTTDIPPPVHLPTHRGRERGTRRQAPIVSRQDC</sequence>
<evidence type="ECO:0000313" key="2">
    <source>
        <dbReference type="EMBL" id="VEL25699.1"/>
    </source>
</evidence>
<comment type="caution">
    <text evidence="2">The sequence shown here is derived from an EMBL/GenBank/DDBJ whole genome shotgun (WGS) entry which is preliminary data.</text>
</comment>
<accession>A0A3S5FEJ2</accession>
<evidence type="ECO:0000313" key="3">
    <source>
        <dbReference type="Proteomes" id="UP000784294"/>
    </source>
</evidence>
<name>A0A3S5FEJ2_9PLAT</name>
<feature type="compositionally biased region" description="Basic residues" evidence="1">
    <location>
        <begin position="117"/>
        <end position="127"/>
    </location>
</feature>
<feature type="region of interest" description="Disordered" evidence="1">
    <location>
        <begin position="105"/>
        <end position="138"/>
    </location>
</feature>
<keyword evidence="3" id="KW-1185">Reference proteome</keyword>
<evidence type="ECO:0000256" key="1">
    <source>
        <dbReference type="SAM" id="MobiDB-lite"/>
    </source>
</evidence>
<protein>
    <submittedName>
        <fullName evidence="2">Uncharacterized protein</fullName>
    </submittedName>
</protein>
<dbReference type="Proteomes" id="UP000784294">
    <property type="component" value="Unassembled WGS sequence"/>
</dbReference>
<gene>
    <name evidence="2" type="ORF">PXEA_LOCUS19139</name>
</gene>
<dbReference type="EMBL" id="CAAALY010075710">
    <property type="protein sequence ID" value="VEL25699.1"/>
    <property type="molecule type" value="Genomic_DNA"/>
</dbReference>
<reference evidence="2" key="1">
    <citation type="submission" date="2018-11" db="EMBL/GenBank/DDBJ databases">
        <authorList>
            <consortium name="Pathogen Informatics"/>
        </authorList>
    </citation>
    <scope>NUCLEOTIDE SEQUENCE</scope>
</reference>
<organism evidence="2 3">
    <name type="scientific">Protopolystoma xenopodis</name>
    <dbReference type="NCBI Taxonomy" id="117903"/>
    <lineage>
        <taxon>Eukaryota</taxon>
        <taxon>Metazoa</taxon>
        <taxon>Spiralia</taxon>
        <taxon>Lophotrochozoa</taxon>
        <taxon>Platyhelminthes</taxon>
        <taxon>Monogenea</taxon>
        <taxon>Polyopisthocotylea</taxon>
        <taxon>Polystomatidea</taxon>
        <taxon>Polystomatidae</taxon>
        <taxon>Protopolystoma</taxon>
    </lineage>
</organism>